<sequence>MDRRTSPYQSNAWVRFWRKVYHPLGFNKSYNFPLFIVFVGAILGFILARFKYLNVDGIFSKSAAPGEWYWYGTDHYRIGIIMHLSAIIPAGFLVCFQFVPVLRHNVLLFHRINGYLVILLLLVANAGALMIARRAFGGELATQSGVGLLAIITTLGVSMAAHIISSTGSYYLAVPCDEIDFISGPDTANSTYQSCLAGDSIAAVHANFNNKTGNVEEIGASLDMSFGMALWLALFLHAFGVEIYLQLTPAESERLRRVSYERQLEAGSKYPGSAGLTVDRWGDAEAWAPPSKGAVDIVSETGSVAAPELEEL</sequence>
<keyword evidence="1" id="KW-1133">Transmembrane helix</keyword>
<dbReference type="STRING" id="331657.A0A4U0WI70"/>
<feature type="transmembrane region" description="Helical" evidence="1">
    <location>
        <begin position="30"/>
        <end position="50"/>
    </location>
</feature>
<dbReference type="Proteomes" id="UP000308768">
    <property type="component" value="Unassembled WGS sequence"/>
</dbReference>
<feature type="transmembrane region" description="Helical" evidence="1">
    <location>
        <begin position="228"/>
        <end position="247"/>
    </location>
</feature>
<accession>A0A4U0WI70</accession>
<feature type="transmembrane region" description="Helical" evidence="1">
    <location>
        <begin position="112"/>
        <end position="132"/>
    </location>
</feature>
<evidence type="ECO:0000313" key="3">
    <source>
        <dbReference type="Proteomes" id="UP000308768"/>
    </source>
</evidence>
<dbReference type="EMBL" id="NAJN01001781">
    <property type="protein sequence ID" value="TKA61245.1"/>
    <property type="molecule type" value="Genomic_DNA"/>
</dbReference>
<feature type="transmembrane region" description="Helical" evidence="1">
    <location>
        <begin position="80"/>
        <end position="100"/>
    </location>
</feature>
<keyword evidence="1" id="KW-0812">Transmembrane</keyword>
<feature type="transmembrane region" description="Helical" evidence="1">
    <location>
        <begin position="144"/>
        <end position="164"/>
    </location>
</feature>
<protein>
    <submittedName>
        <fullName evidence="2">Uncharacterized protein</fullName>
    </submittedName>
</protein>
<evidence type="ECO:0000256" key="1">
    <source>
        <dbReference type="SAM" id="Phobius"/>
    </source>
</evidence>
<keyword evidence="1" id="KW-0472">Membrane</keyword>
<name>A0A4U0WI70_9PEZI</name>
<comment type="caution">
    <text evidence="2">The sequence shown here is derived from an EMBL/GenBank/DDBJ whole genome shotgun (WGS) entry which is preliminary data.</text>
</comment>
<proteinExistence type="predicted"/>
<dbReference type="AlphaFoldDB" id="A0A4U0WI70"/>
<dbReference type="OrthoDB" id="193478at2759"/>
<keyword evidence="3" id="KW-1185">Reference proteome</keyword>
<organism evidence="2 3">
    <name type="scientific">Cryomyces minteri</name>
    <dbReference type="NCBI Taxonomy" id="331657"/>
    <lineage>
        <taxon>Eukaryota</taxon>
        <taxon>Fungi</taxon>
        <taxon>Dikarya</taxon>
        <taxon>Ascomycota</taxon>
        <taxon>Pezizomycotina</taxon>
        <taxon>Dothideomycetes</taxon>
        <taxon>Dothideomycetes incertae sedis</taxon>
        <taxon>Cryomyces</taxon>
    </lineage>
</organism>
<reference evidence="2 3" key="1">
    <citation type="submission" date="2017-03" db="EMBL/GenBank/DDBJ databases">
        <title>Genomes of endolithic fungi from Antarctica.</title>
        <authorList>
            <person name="Coleine C."/>
            <person name="Masonjones S."/>
            <person name="Stajich J.E."/>
        </authorList>
    </citation>
    <scope>NUCLEOTIDE SEQUENCE [LARGE SCALE GENOMIC DNA]</scope>
    <source>
        <strain evidence="2 3">CCFEE 5187</strain>
    </source>
</reference>
<evidence type="ECO:0000313" key="2">
    <source>
        <dbReference type="EMBL" id="TKA61245.1"/>
    </source>
</evidence>
<gene>
    <name evidence="2" type="ORF">B0A49_11963</name>
</gene>